<keyword evidence="2" id="KW-0413">Isomerase</keyword>
<dbReference type="Proteomes" id="UP001370100">
    <property type="component" value="Unassembled WGS sequence"/>
</dbReference>
<dbReference type="Gene3D" id="1.20.120.450">
    <property type="entry name" value="dinb family like domain"/>
    <property type="match status" value="1"/>
</dbReference>
<dbReference type="EMBL" id="JBBEGL010000002">
    <property type="protein sequence ID" value="MEJ2886790.1"/>
    <property type="molecule type" value="Genomic_DNA"/>
</dbReference>
<evidence type="ECO:0000259" key="1">
    <source>
        <dbReference type="Pfam" id="PF11716"/>
    </source>
</evidence>
<reference evidence="2 3" key="1">
    <citation type="submission" date="2024-03" db="EMBL/GenBank/DDBJ databases">
        <title>Actinomycetospora sp. OC33-EN06, a novel actinomycete isolated from wild orchid (Aerides multiflora).</title>
        <authorList>
            <person name="Suriyachadkun C."/>
        </authorList>
    </citation>
    <scope>NUCLEOTIDE SEQUENCE [LARGE SCALE GENOMIC DNA]</scope>
    <source>
        <strain evidence="2 3">OC33-EN06</strain>
    </source>
</reference>
<evidence type="ECO:0000313" key="2">
    <source>
        <dbReference type="EMBL" id="MEJ2886790.1"/>
    </source>
</evidence>
<dbReference type="SUPFAM" id="SSF109854">
    <property type="entry name" value="DinB/YfiT-like putative metalloenzymes"/>
    <property type="match status" value="1"/>
</dbReference>
<dbReference type="NCBIfam" id="TIGR03083">
    <property type="entry name" value="maleylpyruvate isomerase family mycothiol-dependent enzyme"/>
    <property type="match status" value="1"/>
</dbReference>
<organism evidence="2 3">
    <name type="scientific">Actinomycetospora aeridis</name>
    <dbReference type="NCBI Taxonomy" id="3129231"/>
    <lineage>
        <taxon>Bacteria</taxon>
        <taxon>Bacillati</taxon>
        <taxon>Actinomycetota</taxon>
        <taxon>Actinomycetes</taxon>
        <taxon>Pseudonocardiales</taxon>
        <taxon>Pseudonocardiaceae</taxon>
        <taxon>Actinomycetospora</taxon>
    </lineage>
</organism>
<dbReference type="InterPro" id="IPR017517">
    <property type="entry name" value="Maleyloyr_isom"/>
</dbReference>
<comment type="caution">
    <text evidence="2">The sequence shown here is derived from an EMBL/GenBank/DDBJ whole genome shotgun (WGS) entry which is preliminary data.</text>
</comment>
<sequence length="211" mass="23012">MDVDEKWRTIAEQRTALAEVLAGLSPGDLDRPSLCAHWRVRDVAAHVALTPCSPGLPGILAAAVRARGDFDEVNRAMAVAHAERLGAGLADELRAVALSRRRPVITTVDNLLFDTIVHLQDVAVPLGLEVEAPRDGAREGADRVWRMGWPFWARRRMRGLRLVATDTDWVRGAGEPVHGSIRDLLLLLTGRTDVALPRLHGAGVRRLTSPG</sequence>
<evidence type="ECO:0000313" key="3">
    <source>
        <dbReference type="Proteomes" id="UP001370100"/>
    </source>
</evidence>
<dbReference type="RefSeq" id="WP_337713252.1">
    <property type="nucleotide sequence ID" value="NZ_JBBEGL010000002.1"/>
</dbReference>
<feature type="domain" description="Mycothiol-dependent maleylpyruvate isomerase metal-binding" evidence="1">
    <location>
        <begin position="11"/>
        <end position="97"/>
    </location>
</feature>
<accession>A0ABU8N333</accession>
<dbReference type="GO" id="GO:0016853">
    <property type="term" value="F:isomerase activity"/>
    <property type="evidence" value="ECO:0007669"/>
    <property type="project" value="UniProtKB-KW"/>
</dbReference>
<dbReference type="Pfam" id="PF11716">
    <property type="entry name" value="MDMPI_N"/>
    <property type="match status" value="1"/>
</dbReference>
<dbReference type="InterPro" id="IPR034660">
    <property type="entry name" value="DinB/YfiT-like"/>
</dbReference>
<proteinExistence type="predicted"/>
<protein>
    <submittedName>
        <fullName evidence="2">Maleylpyruvate isomerase family mycothiol-dependent enzyme</fullName>
    </submittedName>
</protein>
<dbReference type="InterPro" id="IPR024344">
    <property type="entry name" value="MDMPI_metal-binding"/>
</dbReference>
<keyword evidence="3" id="KW-1185">Reference proteome</keyword>
<name>A0ABU8N333_9PSEU</name>
<gene>
    <name evidence="2" type="ORF">WCD41_10045</name>
</gene>